<dbReference type="STRING" id="379532.ENSPCOP00000009180"/>
<proteinExistence type="inferred from homology"/>
<keyword evidence="3" id="KW-1185">Reference proteome</keyword>
<protein>
    <submittedName>
        <fullName evidence="2">Uncharacterized protein</fullName>
    </submittedName>
</protein>
<dbReference type="AlphaFoldDB" id="A0A2K6F5B5"/>
<reference evidence="2" key="1">
    <citation type="submission" date="2025-08" db="UniProtKB">
        <authorList>
            <consortium name="Ensembl"/>
        </authorList>
    </citation>
    <scope>IDENTIFICATION</scope>
</reference>
<sequence>MSCPGGFFGPIHEIDTGLNDGETRKMAEMKTEDGKVEKHYLFYDGESVSGKVKLTFKLEHQGIRIEFVGQIELFNDKSNTHEFVNLVKELALPGELTQSRSYDFEFMQVAKPYESYIVTIVRRLTDLVKEYDLIVHQLATYPDVNNSIKMEVGIEDCLHKEFEYNKSKYHLKDVIVGKIYFLLLQLIKKEITGIRPSTTTETETIAKYEITDGAPVKGESIPIRLFLAGYDPTPTMRDVNKKFSEDRRYFKQKAPENLRKRRTNF</sequence>
<dbReference type="Gene3D" id="2.60.40.640">
    <property type="match status" value="2"/>
</dbReference>
<reference evidence="2" key="2">
    <citation type="submission" date="2025-09" db="UniProtKB">
        <authorList>
            <consortium name="Ensembl"/>
        </authorList>
    </citation>
    <scope>IDENTIFICATION</scope>
</reference>
<dbReference type="Ensembl" id="ENSPCOT00000019743.1">
    <property type="protein sequence ID" value="ENSPCOP00000009180.1"/>
    <property type="gene ID" value="ENSPCOG00000015949.1"/>
</dbReference>
<accession>A0A2K6F5B5</accession>
<dbReference type="GO" id="GO:0006886">
    <property type="term" value="P:intracellular protein transport"/>
    <property type="evidence" value="ECO:0007669"/>
    <property type="project" value="InterPro"/>
</dbReference>
<evidence type="ECO:0000313" key="3">
    <source>
        <dbReference type="Proteomes" id="UP000233160"/>
    </source>
</evidence>
<organism evidence="2 3">
    <name type="scientific">Propithecus coquereli</name>
    <name type="common">Coquerel's sifaka</name>
    <name type="synonym">Propithecus verreauxi coquereli</name>
    <dbReference type="NCBI Taxonomy" id="379532"/>
    <lineage>
        <taxon>Eukaryota</taxon>
        <taxon>Metazoa</taxon>
        <taxon>Chordata</taxon>
        <taxon>Craniata</taxon>
        <taxon>Vertebrata</taxon>
        <taxon>Euteleostomi</taxon>
        <taxon>Mammalia</taxon>
        <taxon>Eutheria</taxon>
        <taxon>Euarchontoglires</taxon>
        <taxon>Primates</taxon>
        <taxon>Strepsirrhini</taxon>
        <taxon>Lemuriformes</taxon>
        <taxon>Indriidae</taxon>
        <taxon>Propithecus</taxon>
    </lineage>
</organism>
<comment type="similarity">
    <text evidence="1">Belongs to the VPS26 family.</text>
</comment>
<dbReference type="Pfam" id="PF03643">
    <property type="entry name" value="Vps26"/>
    <property type="match status" value="1"/>
</dbReference>
<dbReference type="InterPro" id="IPR014752">
    <property type="entry name" value="Arrestin-like_C"/>
</dbReference>
<dbReference type="OMA" id="IFYHEIT"/>
<name>A0A2K6F5B5_PROCO</name>
<evidence type="ECO:0000313" key="2">
    <source>
        <dbReference type="Ensembl" id="ENSPCOP00000009180.1"/>
    </source>
</evidence>
<dbReference type="GeneTree" id="ENSGT00950000183064"/>
<evidence type="ECO:0000256" key="1">
    <source>
        <dbReference type="ARBA" id="ARBA00009100"/>
    </source>
</evidence>
<dbReference type="InterPro" id="IPR028934">
    <property type="entry name" value="Vps26-related"/>
</dbReference>
<dbReference type="PANTHER" id="PTHR12233">
    <property type="entry name" value="VACUOLAR PROTEIN SORTING 26 RELATED"/>
    <property type="match status" value="1"/>
</dbReference>
<dbReference type="Proteomes" id="UP000233160">
    <property type="component" value="Unassembled WGS sequence"/>
</dbReference>